<accession>A0A5R8QCF9</accession>
<name>A0A5R8QCF9_9FIRM</name>
<reference evidence="1 2" key="1">
    <citation type="submission" date="2019-05" db="EMBL/GenBank/DDBJ databases">
        <title>Culicoidintestinum kansasii gen. nov., sp. nov. from the gastrointestinal tract of the biting midge, Culicoides sonorensis.</title>
        <authorList>
            <person name="Neupane S."/>
            <person name="Ghosh A."/>
            <person name="Gunther S."/>
            <person name="Martin K."/>
            <person name="Zurek L."/>
        </authorList>
    </citation>
    <scope>NUCLEOTIDE SEQUENCE [LARGE SCALE GENOMIC DNA]</scope>
    <source>
        <strain evidence="1 2">CS-1</strain>
    </source>
</reference>
<protein>
    <submittedName>
        <fullName evidence="1">Uncharacterized protein</fullName>
    </submittedName>
</protein>
<sequence length="156" mass="18313">MERNVRERLFSGLHHDLHRAEIDALHLPEFTRNSIKIAVILVNKVVPVDGYTNFYRNIESRNIDYFYSATKESNGLKKLLNWNINRIGADTKYYNVSYNETLSEVPVLLRELGLFLFMFYHRSVNWLDGFKSCLGMNKEDINFKNGNRIIECDNTS</sequence>
<proteinExistence type="predicted"/>
<comment type="caution">
    <text evidence="1">The sequence shown here is derived from an EMBL/GenBank/DDBJ whole genome shotgun (WGS) entry which is preliminary data.</text>
</comment>
<evidence type="ECO:0000313" key="1">
    <source>
        <dbReference type="EMBL" id="TLG74261.1"/>
    </source>
</evidence>
<dbReference type="RefSeq" id="WP_138190813.1">
    <property type="nucleotide sequence ID" value="NZ_VBWP01000004.1"/>
</dbReference>
<dbReference type="OrthoDB" id="2595802at2"/>
<keyword evidence="2" id="KW-1185">Reference proteome</keyword>
<dbReference type="InParanoid" id="A0A5R8QCF9"/>
<dbReference type="Proteomes" id="UP000306912">
    <property type="component" value="Unassembled WGS sequence"/>
</dbReference>
<gene>
    <name evidence="1" type="ORF">FEZ08_06025</name>
</gene>
<organism evidence="1 2">
    <name type="scientific">Culicoidibacter larvae</name>
    <dbReference type="NCBI Taxonomy" id="2579976"/>
    <lineage>
        <taxon>Bacteria</taxon>
        <taxon>Bacillati</taxon>
        <taxon>Bacillota</taxon>
        <taxon>Culicoidibacteria</taxon>
        <taxon>Culicoidibacterales</taxon>
        <taxon>Culicoidibacteraceae</taxon>
        <taxon>Culicoidibacter</taxon>
    </lineage>
</organism>
<dbReference type="EMBL" id="VBWP01000004">
    <property type="protein sequence ID" value="TLG74261.1"/>
    <property type="molecule type" value="Genomic_DNA"/>
</dbReference>
<dbReference type="AlphaFoldDB" id="A0A5R8QCF9"/>
<evidence type="ECO:0000313" key="2">
    <source>
        <dbReference type="Proteomes" id="UP000306912"/>
    </source>
</evidence>